<gene>
    <name evidence="5" type="ORF">M3202_19135</name>
</gene>
<evidence type="ECO:0000256" key="2">
    <source>
        <dbReference type="SAM" id="Phobius"/>
    </source>
</evidence>
<dbReference type="Gene3D" id="3.30.300.30">
    <property type="match status" value="1"/>
</dbReference>
<dbReference type="RefSeq" id="WP_251224838.1">
    <property type="nucleotide sequence ID" value="NZ_JAMBOL010000030.1"/>
</dbReference>
<dbReference type="Gene3D" id="3.40.50.12780">
    <property type="entry name" value="N-terminal domain of ligase-like"/>
    <property type="match status" value="1"/>
</dbReference>
<keyword evidence="2" id="KW-1133">Transmembrane helix</keyword>
<dbReference type="PANTHER" id="PTHR43201:SF8">
    <property type="entry name" value="ACYL-COA SYNTHETASE FAMILY MEMBER 3"/>
    <property type="match status" value="1"/>
</dbReference>
<keyword evidence="2" id="KW-0812">Transmembrane</keyword>
<feature type="domain" description="AMP-dependent synthetase/ligase" evidence="3">
    <location>
        <begin position="40"/>
        <end position="379"/>
    </location>
</feature>
<dbReference type="InterPro" id="IPR025110">
    <property type="entry name" value="AMP-bd_C"/>
</dbReference>
<evidence type="ECO:0000259" key="3">
    <source>
        <dbReference type="Pfam" id="PF00501"/>
    </source>
</evidence>
<protein>
    <submittedName>
        <fullName evidence="5">AMP-binding protein</fullName>
    </submittedName>
</protein>
<feature type="domain" description="AMP-binding enzyme C-terminal" evidence="4">
    <location>
        <begin position="425"/>
        <end position="500"/>
    </location>
</feature>
<dbReference type="CDD" id="cd04433">
    <property type="entry name" value="AFD_class_I"/>
    <property type="match status" value="1"/>
</dbReference>
<evidence type="ECO:0000313" key="6">
    <source>
        <dbReference type="Proteomes" id="UP001139179"/>
    </source>
</evidence>
<dbReference type="EMBL" id="JAMBOL010000030">
    <property type="protein sequence ID" value="MCM3716162.1"/>
    <property type="molecule type" value="Genomic_DNA"/>
</dbReference>
<reference evidence="5" key="1">
    <citation type="submission" date="2022-05" db="EMBL/GenBank/DDBJ databases">
        <title>Comparative Genomics of Spacecraft Associated Microbes.</title>
        <authorList>
            <person name="Tran M.T."/>
            <person name="Wright A."/>
            <person name="Seuylemezian A."/>
            <person name="Eisen J."/>
            <person name="Coil D."/>
        </authorList>
    </citation>
    <scope>NUCLEOTIDE SEQUENCE</scope>
    <source>
        <strain evidence="5">214.1.1</strain>
    </source>
</reference>
<dbReference type="PROSITE" id="PS00455">
    <property type="entry name" value="AMP_BINDING"/>
    <property type="match status" value="1"/>
</dbReference>
<organism evidence="5 6">
    <name type="scientific">Halalkalibacter oceani</name>
    <dbReference type="NCBI Taxonomy" id="1653776"/>
    <lineage>
        <taxon>Bacteria</taxon>
        <taxon>Bacillati</taxon>
        <taxon>Bacillota</taxon>
        <taxon>Bacilli</taxon>
        <taxon>Bacillales</taxon>
        <taxon>Bacillaceae</taxon>
        <taxon>Halalkalibacter</taxon>
    </lineage>
</organism>
<comment type="similarity">
    <text evidence="1">Belongs to the ATP-dependent AMP-binding enzyme family.</text>
</comment>
<name>A0A9X2DTI2_9BACI</name>
<dbReference type="Pfam" id="PF13193">
    <property type="entry name" value="AMP-binding_C"/>
    <property type="match status" value="1"/>
</dbReference>
<dbReference type="AlphaFoldDB" id="A0A9X2DTI2"/>
<dbReference type="PANTHER" id="PTHR43201">
    <property type="entry name" value="ACYL-COA SYNTHETASE"/>
    <property type="match status" value="1"/>
</dbReference>
<comment type="caution">
    <text evidence="5">The sequence shown here is derived from an EMBL/GenBank/DDBJ whole genome shotgun (WGS) entry which is preliminary data.</text>
</comment>
<dbReference type="Proteomes" id="UP001139179">
    <property type="component" value="Unassembled WGS sequence"/>
</dbReference>
<dbReference type="InterPro" id="IPR045851">
    <property type="entry name" value="AMP-bd_C_sf"/>
</dbReference>
<dbReference type="Pfam" id="PF00501">
    <property type="entry name" value="AMP-binding"/>
    <property type="match status" value="1"/>
</dbReference>
<dbReference type="GO" id="GO:0006631">
    <property type="term" value="P:fatty acid metabolic process"/>
    <property type="evidence" value="ECO:0007669"/>
    <property type="project" value="TreeGrafter"/>
</dbReference>
<accession>A0A9X2DTI2</accession>
<feature type="transmembrane region" description="Helical" evidence="2">
    <location>
        <begin position="232"/>
        <end position="252"/>
    </location>
</feature>
<proteinExistence type="inferred from homology"/>
<keyword evidence="2" id="KW-0472">Membrane</keyword>
<evidence type="ECO:0000313" key="5">
    <source>
        <dbReference type="EMBL" id="MCM3716162.1"/>
    </source>
</evidence>
<evidence type="ECO:0000256" key="1">
    <source>
        <dbReference type="ARBA" id="ARBA00006432"/>
    </source>
</evidence>
<dbReference type="InterPro" id="IPR000873">
    <property type="entry name" value="AMP-dep_synth/lig_dom"/>
</dbReference>
<dbReference type="SUPFAM" id="SSF56801">
    <property type="entry name" value="Acetyl-CoA synthetase-like"/>
    <property type="match status" value="1"/>
</dbReference>
<evidence type="ECO:0000259" key="4">
    <source>
        <dbReference type="Pfam" id="PF13193"/>
    </source>
</evidence>
<dbReference type="InterPro" id="IPR042099">
    <property type="entry name" value="ANL_N_sf"/>
</dbReference>
<dbReference type="InterPro" id="IPR020845">
    <property type="entry name" value="AMP-binding_CS"/>
</dbReference>
<sequence>MRLWTFLRVLVMMKLFSPPRLMRLFFALRKDGMNILALLRVNADMYGDKTALCDARGKISYKQLAVEIEQLTAIWQEQYQLGPAQRVGLICKSHASLVRAIFSLTSAGAAVYLLNPDMSVNQLKELLKQKNFDLLIADKNWSVMSSSDKIVLSYEHTHLPSIEQFLKTKTENKRRRTKTVMGKVVLLTGGTTGTPKEAGHQPSLFNYVQPFLALLTKVKLHRYDRTYIATPLYHGYGVAVLFMGIILGKTIFIRESFQTKQACNLIRQHHVEVITVVPLMLQKMLEEDAASLQSLACIVSGGARLHAELAKEALQKLGPVLYNLYGTSEAGLNTIATPADLMANPQTIGKPVGGRFKIVNPAGKPVTEGEPGQFCVKQSWSQKTGNEVWIETGDIGYRDPKGFYFLCGRTDEMIVSAGINVYPVELEQVLMQHPLVKDVAVIGIDDALFGQRLKAFVQPERKKSLDQEKLMVWLRAKVAKHQIPKEVEIIEQLPYTAVGKLDKKILK</sequence>
<dbReference type="GO" id="GO:0031956">
    <property type="term" value="F:medium-chain fatty acid-CoA ligase activity"/>
    <property type="evidence" value="ECO:0007669"/>
    <property type="project" value="TreeGrafter"/>
</dbReference>
<keyword evidence="6" id="KW-1185">Reference proteome</keyword>